<organism evidence="2">
    <name type="scientific">viral metagenome</name>
    <dbReference type="NCBI Taxonomy" id="1070528"/>
    <lineage>
        <taxon>unclassified sequences</taxon>
        <taxon>metagenomes</taxon>
        <taxon>organismal metagenomes</taxon>
    </lineage>
</organism>
<accession>A0A6C0JAX8</accession>
<dbReference type="AlphaFoldDB" id="A0A6C0JAX8"/>
<dbReference type="Pfam" id="PF19254">
    <property type="entry name" value="DUF5901"/>
    <property type="match status" value="2"/>
</dbReference>
<protein>
    <recommendedName>
        <fullName evidence="1">DUF5901 domain-containing protein</fullName>
    </recommendedName>
</protein>
<reference evidence="2" key="1">
    <citation type="journal article" date="2020" name="Nature">
        <title>Giant virus diversity and host interactions through global metagenomics.</title>
        <authorList>
            <person name="Schulz F."/>
            <person name="Roux S."/>
            <person name="Paez-Espino D."/>
            <person name="Jungbluth S."/>
            <person name="Walsh D.A."/>
            <person name="Denef V.J."/>
            <person name="McMahon K.D."/>
            <person name="Konstantinidis K.T."/>
            <person name="Eloe-Fadrosh E.A."/>
            <person name="Kyrpides N.C."/>
            <person name="Woyke T."/>
        </authorList>
    </citation>
    <scope>NUCLEOTIDE SEQUENCE</scope>
    <source>
        <strain evidence="2">GVMAG-M-3300025874-2</strain>
    </source>
</reference>
<evidence type="ECO:0000313" key="2">
    <source>
        <dbReference type="EMBL" id="QHU01707.1"/>
    </source>
</evidence>
<name>A0A6C0JAX8_9ZZZZ</name>
<dbReference type="InterPro" id="IPR045420">
    <property type="entry name" value="DUF5901"/>
</dbReference>
<proteinExistence type="predicted"/>
<dbReference type="EMBL" id="MN740346">
    <property type="protein sequence ID" value="QHU01707.1"/>
    <property type="molecule type" value="Genomic_DNA"/>
</dbReference>
<evidence type="ECO:0000259" key="1">
    <source>
        <dbReference type="Pfam" id="PF19254"/>
    </source>
</evidence>
<feature type="domain" description="DUF5901" evidence="1">
    <location>
        <begin position="39"/>
        <end position="126"/>
    </location>
</feature>
<sequence>MEYPDSFRNTMQIPPNTYEVNTVRGNDPTTVYGNIEKRLIIDSRDRNSKNYPRASNYIIKLNEQFRNVTSIELTRAQIPQSGYTINNNNNVINLIESNDLNTVTYCYTLEVKVGDYTIQELVNQLNILFCSNKFKHKYKVVYNKCTGKITIKSSGSFELNFKGDVHIDNTHAGFKRLYPPNSIGKLLGFNPELYGVENNNGTIIKIKKARYDKNLCCCPVFGAGLEKPDKMYRITGLNSEFKTTFNDCDYLYIYDQNGYEHTFLIVEIIDDTRLYAYYLKPTIVDTCHCHPICFKYDDTFDNTPAGVNFRYIKKGITAPNKYDLFYNRYLVLHIKELERLRSKETSVMDSFAIIPLNDKSNSLINVDASKYPTSKEIKYFTPPLGKLDRLTIQFLTYDGYEYDFNGVEHYLDLRINMLNQQGKYLNM</sequence>
<feature type="domain" description="DUF5901" evidence="1">
    <location>
        <begin position="322"/>
        <end position="413"/>
    </location>
</feature>